<keyword evidence="2" id="KW-1185">Reference proteome</keyword>
<proteinExistence type="predicted"/>
<gene>
    <name evidence="1" type="ORF">GMARGA_LOCUS16429</name>
</gene>
<protein>
    <submittedName>
        <fullName evidence="1">21673_t:CDS:1</fullName>
    </submittedName>
</protein>
<evidence type="ECO:0000313" key="1">
    <source>
        <dbReference type="EMBL" id="CAG8751393.1"/>
    </source>
</evidence>
<sequence length="55" mass="6350">MIRGLVKGQIKIRENENLYLSWNSDPKINGSQSNHSSTLIIFIHINDLNHTNDFI</sequence>
<organism evidence="1 2">
    <name type="scientific">Gigaspora margarita</name>
    <dbReference type="NCBI Taxonomy" id="4874"/>
    <lineage>
        <taxon>Eukaryota</taxon>
        <taxon>Fungi</taxon>
        <taxon>Fungi incertae sedis</taxon>
        <taxon>Mucoromycota</taxon>
        <taxon>Glomeromycotina</taxon>
        <taxon>Glomeromycetes</taxon>
        <taxon>Diversisporales</taxon>
        <taxon>Gigasporaceae</taxon>
        <taxon>Gigaspora</taxon>
    </lineage>
</organism>
<accession>A0ABN7VC39</accession>
<comment type="caution">
    <text evidence="1">The sequence shown here is derived from an EMBL/GenBank/DDBJ whole genome shotgun (WGS) entry which is preliminary data.</text>
</comment>
<name>A0ABN7VC39_GIGMA</name>
<dbReference type="Proteomes" id="UP000789901">
    <property type="component" value="Unassembled WGS sequence"/>
</dbReference>
<dbReference type="EMBL" id="CAJVQB010011912">
    <property type="protein sequence ID" value="CAG8751393.1"/>
    <property type="molecule type" value="Genomic_DNA"/>
</dbReference>
<evidence type="ECO:0000313" key="2">
    <source>
        <dbReference type="Proteomes" id="UP000789901"/>
    </source>
</evidence>
<reference evidence="1 2" key="1">
    <citation type="submission" date="2021-06" db="EMBL/GenBank/DDBJ databases">
        <authorList>
            <person name="Kallberg Y."/>
            <person name="Tangrot J."/>
            <person name="Rosling A."/>
        </authorList>
    </citation>
    <scope>NUCLEOTIDE SEQUENCE [LARGE SCALE GENOMIC DNA]</scope>
    <source>
        <strain evidence="1 2">120-4 pot B 10/14</strain>
    </source>
</reference>